<keyword evidence="11" id="KW-0902">Two-component regulatory system</keyword>
<feature type="modified residue" description="Phosphohistidine" evidence="13">
    <location>
        <position position="847"/>
    </location>
</feature>
<dbReference type="Gene3D" id="1.10.287.130">
    <property type="match status" value="1"/>
</dbReference>
<protein>
    <recommendedName>
        <fullName evidence="3">histidine kinase</fullName>
        <ecNumber evidence="3">2.7.13.3</ecNumber>
    </recommendedName>
</protein>
<evidence type="ECO:0000256" key="12">
    <source>
        <dbReference type="ARBA" id="ARBA00023136"/>
    </source>
</evidence>
<dbReference type="GO" id="GO:0000155">
    <property type="term" value="F:phosphorelay sensor kinase activity"/>
    <property type="evidence" value="ECO:0007669"/>
    <property type="project" value="InterPro"/>
</dbReference>
<keyword evidence="12" id="KW-0472">Membrane</keyword>
<dbReference type="InterPro" id="IPR036641">
    <property type="entry name" value="HPT_dom_sf"/>
</dbReference>
<keyword evidence="19" id="KW-1185">Reference proteome</keyword>
<reference evidence="18 19" key="1">
    <citation type="submission" date="2017-01" db="EMBL/GenBank/DDBJ databases">
        <authorList>
            <person name="Mah S.A."/>
            <person name="Swanson W.J."/>
            <person name="Moy G.W."/>
            <person name="Vacquier V.D."/>
        </authorList>
    </citation>
    <scope>NUCLEOTIDE SEQUENCE [LARGE SCALE GENOMIC DNA]</scope>
    <source>
        <strain evidence="18 19">DSM 11589</strain>
    </source>
</reference>
<dbReference type="GO" id="GO:0005886">
    <property type="term" value="C:plasma membrane"/>
    <property type="evidence" value="ECO:0007669"/>
    <property type="project" value="UniProtKB-SubCell"/>
</dbReference>
<accession>A0A1N7ITH8</accession>
<evidence type="ECO:0000256" key="10">
    <source>
        <dbReference type="ARBA" id="ARBA00022989"/>
    </source>
</evidence>
<organism evidence="18 19">
    <name type="scientific">Insolitispirillum peregrinum</name>
    <dbReference type="NCBI Taxonomy" id="80876"/>
    <lineage>
        <taxon>Bacteria</taxon>
        <taxon>Pseudomonadati</taxon>
        <taxon>Pseudomonadota</taxon>
        <taxon>Alphaproteobacteria</taxon>
        <taxon>Rhodospirillales</taxon>
        <taxon>Novispirillaceae</taxon>
        <taxon>Insolitispirillum</taxon>
    </lineage>
</organism>
<keyword evidence="7" id="KW-0547">Nucleotide-binding</keyword>
<evidence type="ECO:0000256" key="5">
    <source>
        <dbReference type="ARBA" id="ARBA00022679"/>
    </source>
</evidence>
<dbReference type="InterPro" id="IPR011006">
    <property type="entry name" value="CheY-like_superfamily"/>
</dbReference>
<feature type="domain" description="Response regulatory" evidence="16">
    <location>
        <begin position="647"/>
        <end position="764"/>
    </location>
</feature>
<dbReference type="InterPro" id="IPR003594">
    <property type="entry name" value="HATPase_dom"/>
</dbReference>
<dbReference type="Gene3D" id="3.40.50.2300">
    <property type="match status" value="1"/>
</dbReference>
<dbReference type="FunFam" id="3.30.565.10:FF:000010">
    <property type="entry name" value="Sensor histidine kinase RcsC"/>
    <property type="match status" value="1"/>
</dbReference>
<feature type="modified residue" description="4-aspartylphosphate" evidence="14">
    <location>
        <position position="696"/>
    </location>
</feature>
<dbReference type="CDD" id="cd00082">
    <property type="entry name" value="HisKA"/>
    <property type="match status" value="1"/>
</dbReference>
<dbReference type="InterPro" id="IPR036097">
    <property type="entry name" value="HisK_dim/P_sf"/>
</dbReference>
<dbReference type="Pfam" id="PF00072">
    <property type="entry name" value="Response_reg"/>
    <property type="match status" value="1"/>
</dbReference>
<dbReference type="CDD" id="cd17546">
    <property type="entry name" value="REC_hyHK_CKI1_RcsC-like"/>
    <property type="match status" value="1"/>
</dbReference>
<dbReference type="PANTHER" id="PTHR45339">
    <property type="entry name" value="HYBRID SIGNAL TRANSDUCTION HISTIDINE KINASE J"/>
    <property type="match status" value="1"/>
</dbReference>
<dbReference type="SUPFAM" id="SSF47226">
    <property type="entry name" value="Histidine-containing phosphotransfer domain, HPT domain"/>
    <property type="match status" value="1"/>
</dbReference>
<dbReference type="CDD" id="cd16922">
    <property type="entry name" value="HATPase_EvgS-ArcB-TorS-like"/>
    <property type="match status" value="1"/>
</dbReference>
<dbReference type="Pfam" id="PF01627">
    <property type="entry name" value="Hpt"/>
    <property type="match status" value="1"/>
</dbReference>
<dbReference type="SUPFAM" id="SSF47384">
    <property type="entry name" value="Homodimeric domain of signal transducing histidine kinase"/>
    <property type="match status" value="1"/>
</dbReference>
<evidence type="ECO:0000259" key="16">
    <source>
        <dbReference type="PROSITE" id="PS50110"/>
    </source>
</evidence>
<dbReference type="SUPFAM" id="SSF52172">
    <property type="entry name" value="CheY-like"/>
    <property type="match status" value="1"/>
</dbReference>
<evidence type="ECO:0000259" key="17">
    <source>
        <dbReference type="PROSITE" id="PS50894"/>
    </source>
</evidence>
<evidence type="ECO:0000256" key="6">
    <source>
        <dbReference type="ARBA" id="ARBA00022692"/>
    </source>
</evidence>
<dbReference type="SMART" id="SM00388">
    <property type="entry name" value="HisKA"/>
    <property type="match status" value="1"/>
</dbReference>
<dbReference type="InterPro" id="IPR003018">
    <property type="entry name" value="GAF"/>
</dbReference>
<comment type="subcellular location">
    <subcellularLocation>
        <location evidence="2">Membrane</location>
    </subcellularLocation>
</comment>
<evidence type="ECO:0000256" key="14">
    <source>
        <dbReference type="PROSITE-ProRule" id="PRU00169"/>
    </source>
</evidence>
<sequence>MNERPAPTSAPPTDDPTALLAALSEQQQRADYFQRQAEQLAARLVKADAVGSTLRHELEQKRRGFSLLAGLSAALTPTSNAHAIFQTTCQRVNATLNMERTVVLRPVARDTFTVALTQGYERNQAEALLATEIHVPVDTLLQNGYVLITRESGRDHLHDLRTALSLPFLIAVPVIQDNDVMAIIITGRTREQKPFMPRLGQGDRETLQAIAAYVSAIFAQGAMLDVEHMNQRLRLENERISMAKEQAEGLAKAKSEFIAVISHEVRTPMNGVLGLSRLLLDSDLQPEQQDLAQTIVSSGETLLGILNEILDLSKLEAGRIELEKLPFHPVSMVEDCMALIAAQASDKGLALACHAAADVPDTLIGDGARVRQILMNLIGNAVKFTERGSVSVATSIAPPLPGDAGVTVLFSITDTGIGLSEEEKTRLFRRYEQAGAWVNRRFGGTGLGLSISKQLAELMDGTITVHSTLDQGTTFIVTLRLGHSSSTGPGRPIPHIPEGQMVLIADPDPIARQLLTRQLEMWGLIVGQAATMEDLYDCGPLLQQGGAIIASTRLGADIAACLQTVASNSGVGSSPRALILSCGSKRLPPAKETAIPWIAEPIRESSLKAAIEWLFAAPSKRSNTPSPHFAVMSPPVEGPSPSLPSLSILLAEDNIVNQRVAIGLLERQGARVVAVENGRQALAALQHTRFDLILMDRHMPDMNGIEAVQALRRLPPPYGTLPVIALTAAASQADAQECLDAGMNAFVSKPIDPKQLYQVILSLVEPSSSAQTPALRLPAPTLLPTRGICAGHNPNDPAIIADLVRDLGIDILQELNNDFSHSCRNLLDTINTAISTRNHSEMEYATHSLKSAAGFLGIRELADAAAEIEQQAKMQAETVWQAAARLSMLAADGQRWLAAMTLHHTQNHR</sequence>
<evidence type="ECO:0000313" key="18">
    <source>
        <dbReference type="EMBL" id="SIS40409.1"/>
    </source>
</evidence>
<evidence type="ECO:0000256" key="11">
    <source>
        <dbReference type="ARBA" id="ARBA00023012"/>
    </source>
</evidence>
<dbReference type="Gene3D" id="3.30.450.40">
    <property type="match status" value="1"/>
</dbReference>
<dbReference type="PROSITE" id="PS50109">
    <property type="entry name" value="HIS_KIN"/>
    <property type="match status" value="1"/>
</dbReference>
<dbReference type="PROSITE" id="PS50894">
    <property type="entry name" value="HPT"/>
    <property type="match status" value="1"/>
</dbReference>
<keyword evidence="4 14" id="KW-0597">Phosphoprotein</keyword>
<dbReference type="Gene3D" id="1.20.120.160">
    <property type="entry name" value="HPT domain"/>
    <property type="match status" value="1"/>
</dbReference>
<dbReference type="EC" id="2.7.13.3" evidence="3"/>
<evidence type="ECO:0000256" key="2">
    <source>
        <dbReference type="ARBA" id="ARBA00004370"/>
    </source>
</evidence>
<name>A0A1N7ITH8_9PROT</name>
<dbReference type="PANTHER" id="PTHR45339:SF5">
    <property type="entry name" value="HISTIDINE KINASE"/>
    <property type="match status" value="1"/>
</dbReference>
<dbReference type="AlphaFoldDB" id="A0A1N7ITH8"/>
<dbReference type="FunFam" id="1.10.287.130:FF:000004">
    <property type="entry name" value="Ethylene receptor 1"/>
    <property type="match status" value="1"/>
</dbReference>
<dbReference type="InterPro" id="IPR001789">
    <property type="entry name" value="Sig_transdc_resp-reg_receiver"/>
</dbReference>
<dbReference type="GO" id="GO:0005524">
    <property type="term" value="F:ATP binding"/>
    <property type="evidence" value="ECO:0007669"/>
    <property type="project" value="UniProtKB-KW"/>
</dbReference>
<proteinExistence type="predicted"/>
<evidence type="ECO:0000256" key="13">
    <source>
        <dbReference type="PROSITE-ProRule" id="PRU00110"/>
    </source>
</evidence>
<dbReference type="RefSeq" id="WP_076398672.1">
    <property type="nucleotide sequence ID" value="NZ_FTOA01000001.1"/>
</dbReference>
<dbReference type="InterPro" id="IPR005467">
    <property type="entry name" value="His_kinase_dom"/>
</dbReference>
<evidence type="ECO:0000256" key="3">
    <source>
        <dbReference type="ARBA" id="ARBA00012438"/>
    </source>
</evidence>
<keyword evidence="9" id="KW-0067">ATP-binding</keyword>
<dbReference type="Pfam" id="PF00512">
    <property type="entry name" value="HisKA"/>
    <property type="match status" value="1"/>
</dbReference>
<dbReference type="STRING" id="80876.SAMN05421779_101599"/>
<feature type="domain" description="HPt" evidence="17">
    <location>
        <begin position="808"/>
        <end position="896"/>
    </location>
</feature>
<gene>
    <name evidence="18" type="ORF">SAMN05421779_101599</name>
</gene>
<dbReference type="Pfam" id="PF02518">
    <property type="entry name" value="HATPase_c"/>
    <property type="match status" value="1"/>
</dbReference>
<dbReference type="Proteomes" id="UP000185678">
    <property type="component" value="Unassembled WGS sequence"/>
</dbReference>
<evidence type="ECO:0000313" key="19">
    <source>
        <dbReference type="Proteomes" id="UP000185678"/>
    </source>
</evidence>
<dbReference type="SUPFAM" id="SSF55781">
    <property type="entry name" value="GAF domain-like"/>
    <property type="match status" value="1"/>
</dbReference>
<evidence type="ECO:0000256" key="7">
    <source>
        <dbReference type="ARBA" id="ARBA00022741"/>
    </source>
</evidence>
<dbReference type="InterPro" id="IPR004358">
    <property type="entry name" value="Sig_transdc_His_kin-like_C"/>
</dbReference>
<dbReference type="Pfam" id="PF01590">
    <property type="entry name" value="GAF"/>
    <property type="match status" value="1"/>
</dbReference>
<keyword evidence="6" id="KW-0812">Transmembrane</keyword>
<evidence type="ECO:0000259" key="15">
    <source>
        <dbReference type="PROSITE" id="PS50109"/>
    </source>
</evidence>
<dbReference type="InterPro" id="IPR036890">
    <property type="entry name" value="HATPase_C_sf"/>
</dbReference>
<dbReference type="SMART" id="SM00387">
    <property type="entry name" value="HATPase_c"/>
    <property type="match status" value="1"/>
</dbReference>
<dbReference type="SUPFAM" id="SSF55874">
    <property type="entry name" value="ATPase domain of HSP90 chaperone/DNA topoisomerase II/histidine kinase"/>
    <property type="match status" value="1"/>
</dbReference>
<keyword evidence="8 18" id="KW-0418">Kinase</keyword>
<evidence type="ECO:0000256" key="8">
    <source>
        <dbReference type="ARBA" id="ARBA00022777"/>
    </source>
</evidence>
<keyword evidence="10" id="KW-1133">Transmembrane helix</keyword>
<dbReference type="OrthoDB" id="7346568at2"/>
<evidence type="ECO:0000256" key="9">
    <source>
        <dbReference type="ARBA" id="ARBA00022840"/>
    </source>
</evidence>
<dbReference type="PROSITE" id="PS50110">
    <property type="entry name" value="RESPONSE_REGULATORY"/>
    <property type="match status" value="1"/>
</dbReference>
<dbReference type="InterPro" id="IPR029016">
    <property type="entry name" value="GAF-like_dom_sf"/>
</dbReference>
<dbReference type="InterPro" id="IPR003661">
    <property type="entry name" value="HisK_dim/P_dom"/>
</dbReference>
<dbReference type="EMBL" id="FTOA01000001">
    <property type="protein sequence ID" value="SIS40409.1"/>
    <property type="molecule type" value="Genomic_DNA"/>
</dbReference>
<evidence type="ECO:0000256" key="4">
    <source>
        <dbReference type="ARBA" id="ARBA00022553"/>
    </source>
</evidence>
<dbReference type="InterPro" id="IPR008207">
    <property type="entry name" value="Sig_transdc_His_kin_Hpt_dom"/>
</dbReference>
<keyword evidence="5" id="KW-0808">Transferase</keyword>
<evidence type="ECO:0000256" key="1">
    <source>
        <dbReference type="ARBA" id="ARBA00000085"/>
    </source>
</evidence>
<comment type="catalytic activity">
    <reaction evidence="1">
        <text>ATP + protein L-histidine = ADP + protein N-phospho-L-histidine.</text>
        <dbReference type="EC" id="2.7.13.3"/>
    </reaction>
</comment>
<feature type="domain" description="Histidine kinase" evidence="15">
    <location>
        <begin position="260"/>
        <end position="483"/>
    </location>
</feature>
<dbReference type="PRINTS" id="PR00344">
    <property type="entry name" value="BCTRLSENSOR"/>
</dbReference>
<dbReference type="Gene3D" id="3.30.565.10">
    <property type="entry name" value="Histidine kinase-like ATPase, C-terminal domain"/>
    <property type="match status" value="1"/>
</dbReference>
<dbReference type="SMART" id="SM00448">
    <property type="entry name" value="REC"/>
    <property type="match status" value="1"/>
</dbReference>